<evidence type="ECO:0000313" key="1">
    <source>
        <dbReference type="EMBL" id="MDZ5455276.1"/>
    </source>
</evidence>
<name>A0ABU5I853_9BURK</name>
<organism evidence="1 2">
    <name type="scientific">Azohydromonas lata</name>
    <dbReference type="NCBI Taxonomy" id="45677"/>
    <lineage>
        <taxon>Bacteria</taxon>
        <taxon>Pseudomonadati</taxon>
        <taxon>Pseudomonadota</taxon>
        <taxon>Betaproteobacteria</taxon>
        <taxon>Burkholderiales</taxon>
        <taxon>Sphaerotilaceae</taxon>
        <taxon>Azohydromonas</taxon>
    </lineage>
</organism>
<keyword evidence="1" id="KW-0614">Plasmid</keyword>
<gene>
    <name evidence="1" type="ORF">SM757_01690</name>
</gene>
<protein>
    <recommendedName>
        <fullName evidence="3">Transposase</fullName>
    </recommendedName>
</protein>
<keyword evidence="2" id="KW-1185">Reference proteome</keyword>
<evidence type="ECO:0008006" key="3">
    <source>
        <dbReference type="Google" id="ProtNLM"/>
    </source>
</evidence>
<comment type="caution">
    <text evidence="1">The sequence shown here is derived from an EMBL/GenBank/DDBJ whole genome shotgun (WGS) entry which is preliminary data.</text>
</comment>
<dbReference type="Proteomes" id="UP001293718">
    <property type="component" value="Unassembled WGS sequence"/>
</dbReference>
<accession>A0ABU5I853</accession>
<dbReference type="EMBL" id="JAXOJX010000001">
    <property type="protein sequence ID" value="MDZ5455276.1"/>
    <property type="molecule type" value="Genomic_DNA"/>
</dbReference>
<dbReference type="RefSeq" id="WP_322463971.1">
    <property type="nucleotide sequence ID" value="NZ_JAXOJX010000001.1"/>
</dbReference>
<sequence length="43" mass="4791">MSKVHVTAIPDDVQKLLREVLPGTVLARLVYESVESMLLDAPR</sequence>
<geneLocation type="plasmid" evidence="1">
    <name>unnamed</name>
</geneLocation>
<proteinExistence type="predicted"/>
<reference evidence="1 2" key="1">
    <citation type="submission" date="2023-11" db="EMBL/GenBank/DDBJ databases">
        <title>Draft genome of Azohydromonas lata strain H1 (DSM1123), a polyhydroxyalkanoate producer.</title>
        <authorList>
            <person name="Traversa D."/>
            <person name="D'Addabbo P."/>
            <person name="Pazzani C."/>
            <person name="Manzari C."/>
            <person name="Chiara M."/>
            <person name="Scrascia M."/>
        </authorList>
    </citation>
    <scope>NUCLEOTIDE SEQUENCE [LARGE SCALE GENOMIC DNA]</scope>
    <source>
        <strain evidence="1 2">H1</strain>
        <plasmid evidence="1">unnamed</plasmid>
    </source>
</reference>
<evidence type="ECO:0000313" key="2">
    <source>
        <dbReference type="Proteomes" id="UP001293718"/>
    </source>
</evidence>